<dbReference type="Proteomes" id="UP001183582">
    <property type="component" value="Unassembled WGS sequence"/>
</dbReference>
<evidence type="ECO:0000256" key="1">
    <source>
        <dbReference type="SAM" id="MobiDB-lite"/>
    </source>
</evidence>
<keyword evidence="2" id="KW-0812">Transmembrane</keyword>
<name>A0AAJ2HLP7_9MICO</name>
<comment type="caution">
    <text evidence="3">The sequence shown here is derived from an EMBL/GenBank/DDBJ whole genome shotgun (WGS) entry which is preliminary data.</text>
</comment>
<sequence>MSDQIPSPPPGPTPAPSGADAGGGRYAPPPGYALAPAPVAPYGNPLRPSDSPYGVPAAAGPPPAAAATLGIIAFVLSLVAAVGTSIVAAVAAYRVGLGAGRRLFDDVVVGSFDWSFLTPVRGDVLWTEIAFWTGTALGIWALVQGIIAIVKRRGRGFGIAAVVIACLGPVVFGVVVQSLLAAGLAAGTGLTG</sequence>
<proteinExistence type="predicted"/>
<feature type="transmembrane region" description="Helical" evidence="2">
    <location>
        <begin position="157"/>
        <end position="186"/>
    </location>
</feature>
<feature type="transmembrane region" description="Helical" evidence="2">
    <location>
        <begin position="71"/>
        <end position="93"/>
    </location>
</feature>
<evidence type="ECO:0000313" key="4">
    <source>
        <dbReference type="Proteomes" id="UP001183582"/>
    </source>
</evidence>
<keyword evidence="2" id="KW-0472">Membrane</keyword>
<dbReference type="EMBL" id="JAHWXH010000003">
    <property type="protein sequence ID" value="MDS0246604.1"/>
    <property type="molecule type" value="Genomic_DNA"/>
</dbReference>
<evidence type="ECO:0000313" key="3">
    <source>
        <dbReference type="EMBL" id="MDS0246604.1"/>
    </source>
</evidence>
<feature type="transmembrane region" description="Helical" evidence="2">
    <location>
        <begin position="129"/>
        <end position="150"/>
    </location>
</feature>
<dbReference type="AlphaFoldDB" id="A0AAJ2HLP7"/>
<accession>A0AAJ2HLP7</accession>
<protein>
    <submittedName>
        <fullName evidence="3">Uncharacterized protein</fullName>
    </submittedName>
</protein>
<feature type="region of interest" description="Disordered" evidence="1">
    <location>
        <begin position="1"/>
        <end position="30"/>
    </location>
</feature>
<feature type="compositionally biased region" description="Pro residues" evidence="1">
    <location>
        <begin position="1"/>
        <end position="15"/>
    </location>
</feature>
<gene>
    <name evidence="3" type="ORF">KZC50_13455</name>
</gene>
<keyword evidence="2" id="KW-1133">Transmembrane helix</keyword>
<reference evidence="3 4" key="1">
    <citation type="submission" date="2021-06" db="EMBL/GenBank/DDBJ databases">
        <title>Genome-based taxonomic framework of Microbacterium strains isolated from marine environment, the description of four new species and reclassification of four preexisting species.</title>
        <authorList>
            <person name="Lee S.D."/>
            <person name="Kim S.-M."/>
            <person name="Byeon Y.-S."/>
            <person name="Yang H.L."/>
            <person name="Kim I.S."/>
        </authorList>
    </citation>
    <scope>NUCLEOTIDE SEQUENCE [LARGE SCALE GENOMIC DNA]</scope>
    <source>
        <strain evidence="3 4">KACC 20514</strain>
    </source>
</reference>
<evidence type="ECO:0000256" key="2">
    <source>
        <dbReference type="SAM" id="Phobius"/>
    </source>
</evidence>
<organism evidence="3 4">
    <name type="scientific">Microbacterium aurantiacum</name>
    <dbReference type="NCBI Taxonomy" id="162393"/>
    <lineage>
        <taxon>Bacteria</taxon>
        <taxon>Bacillati</taxon>
        <taxon>Actinomycetota</taxon>
        <taxon>Actinomycetes</taxon>
        <taxon>Micrococcales</taxon>
        <taxon>Microbacteriaceae</taxon>
        <taxon>Microbacterium</taxon>
    </lineage>
</organism>